<protein>
    <recommendedName>
        <fullName evidence="3">carbonic anhydrase</fullName>
        <ecNumber evidence="3">4.2.1.1</ecNumber>
    </recommendedName>
</protein>
<sequence>MSTIHGYLASQIITTSSAQSRVAFRPVATARLNSSAATPPSLIRNEPVFAAPAPIIHPLLKEDMGKDSYEEAIVALQQLLSEKGELGPVAAAKIDEITAELQTPDGSSSSSAASVERLKTGFITFKREKYEKNPALYGELAKGQSPKFMVFACSDSRVCPSHVLDLAPGEAFMVRNIANMVPPYDKTKYGGVGAAIEYAVLHLKVQEIVVIGHSACGGIKGLMSFECDGSSGTDFIEDWVKICLPAKSKVLAESKESPFGDQCAQCEKEAVNVSLGHLLSYPFVRDGLVNKTLALKGGYYDFVKGSFELWGLEFSLSRSVSHSDKFKRRMVQCCFRTLLDKCNSWSHLKQIHALITTSGLSKTDPFAWKILSFAATSASFNIDYAHRFFSQLPNPTLFHYNAVIRGFANSKNPIKCIYIFVQMLQNGVVADYLTYPFLAKASARTSDSKLGGCVHGHVLRYGFAIDVFISNSLIHMYGSCGEIGSAKKVFDEMRIRKLVSWNSMLDGYAKCGDVISMRKVFDEMPERDVVSWSALVDGYVKDGNYTEALAIFDKMRVDGPMANEVTMVSVLCACSHLGALEQCRAMHQYIVDNGLPLTLVLRTSLVDMYAKCGAVEEALVVFREVPIRKTDVLIWNAMIGGLATHGFTLKALEIYREMQDSGIRPDEITYLCLLSACAHGGLVKEARKYFDSITRDEMVPKSEHYACMVDVLARAGHLMEAYHFVSQMPIEPTASMLGALFNGCINHRELDLAEIVGKRLIELEPSHDGRYIGLSNVYAAIRRWDEARSTRGEMELRGVKKLAGYSYLEVFGALHRFVAHDKAHPELEEIYLMLNVITDQMKLRIDSDSEVN</sequence>
<dbReference type="EC" id="4.2.1.1" evidence="3"/>
<keyword evidence="6" id="KW-0456">Lyase</keyword>
<dbReference type="InterPro" id="IPR046960">
    <property type="entry name" value="PPR_At4g14850-like_plant"/>
</dbReference>
<feature type="repeat" description="PPR" evidence="9">
    <location>
        <begin position="466"/>
        <end position="496"/>
    </location>
</feature>
<organism evidence="10 11">
    <name type="scientific">Buddleja alternifolia</name>
    <dbReference type="NCBI Taxonomy" id="168488"/>
    <lineage>
        <taxon>Eukaryota</taxon>
        <taxon>Viridiplantae</taxon>
        <taxon>Streptophyta</taxon>
        <taxon>Embryophyta</taxon>
        <taxon>Tracheophyta</taxon>
        <taxon>Spermatophyta</taxon>
        <taxon>Magnoliopsida</taxon>
        <taxon>eudicotyledons</taxon>
        <taxon>Gunneridae</taxon>
        <taxon>Pentapetalae</taxon>
        <taxon>asterids</taxon>
        <taxon>lamiids</taxon>
        <taxon>Lamiales</taxon>
        <taxon>Scrophulariaceae</taxon>
        <taxon>Buddlejeae</taxon>
        <taxon>Buddleja</taxon>
    </lineage>
</organism>
<dbReference type="PANTHER" id="PTHR47926:SF483">
    <property type="entry name" value="TETRATRICOPEPTIDE-LIKE HELICAL DOMAIN SUPERFAMILY"/>
    <property type="match status" value="1"/>
</dbReference>
<keyword evidence="11" id="KW-1185">Reference proteome</keyword>
<dbReference type="Gene3D" id="3.40.1050.10">
    <property type="entry name" value="Carbonic anhydrase"/>
    <property type="match status" value="1"/>
</dbReference>
<keyword evidence="5 8" id="KW-0862">Zinc</keyword>
<reference evidence="10" key="1">
    <citation type="submission" date="2019-10" db="EMBL/GenBank/DDBJ databases">
        <authorList>
            <person name="Zhang R."/>
            <person name="Pan Y."/>
            <person name="Wang J."/>
            <person name="Ma R."/>
            <person name="Yu S."/>
        </authorList>
    </citation>
    <scope>NUCLEOTIDE SEQUENCE</scope>
    <source>
        <strain evidence="10">LA-IB0</strain>
        <tissue evidence="10">Leaf</tissue>
    </source>
</reference>
<dbReference type="GO" id="GO:0003723">
    <property type="term" value="F:RNA binding"/>
    <property type="evidence" value="ECO:0007669"/>
    <property type="project" value="InterPro"/>
</dbReference>
<comment type="function">
    <text evidence="1">Reversible hydration of carbon dioxide.</text>
</comment>
<dbReference type="GO" id="GO:0015976">
    <property type="term" value="P:carbon utilization"/>
    <property type="evidence" value="ECO:0007669"/>
    <property type="project" value="InterPro"/>
</dbReference>
<gene>
    <name evidence="10" type="ORF">BUALT_Bualt04G0159000</name>
</gene>
<dbReference type="PROSITE" id="PS00705">
    <property type="entry name" value="PROK_CO2_ANHYDRASE_2"/>
    <property type="match status" value="1"/>
</dbReference>
<dbReference type="CDD" id="cd00884">
    <property type="entry name" value="beta_CA_cladeB"/>
    <property type="match status" value="1"/>
</dbReference>
<evidence type="ECO:0000256" key="6">
    <source>
        <dbReference type="ARBA" id="ARBA00023239"/>
    </source>
</evidence>
<dbReference type="SUPFAM" id="SSF53056">
    <property type="entry name" value="beta-carbonic anhydrase, cab"/>
    <property type="match status" value="1"/>
</dbReference>
<evidence type="ECO:0000256" key="2">
    <source>
        <dbReference type="ARBA" id="ARBA00006217"/>
    </source>
</evidence>
<comment type="caution">
    <text evidence="10">The sequence shown here is derived from an EMBL/GenBank/DDBJ whole genome shotgun (WGS) entry which is preliminary data.</text>
</comment>
<proteinExistence type="inferred from homology"/>
<dbReference type="InterPro" id="IPR046848">
    <property type="entry name" value="E_motif"/>
</dbReference>
<dbReference type="SUPFAM" id="SSF48452">
    <property type="entry name" value="TPR-like"/>
    <property type="match status" value="1"/>
</dbReference>
<dbReference type="PROSITE" id="PS51375">
    <property type="entry name" value="PPR"/>
    <property type="match status" value="6"/>
</dbReference>
<dbReference type="FunFam" id="1.25.40.10:FF:000348">
    <property type="entry name" value="Pentatricopeptide repeat-containing protein chloroplastic"/>
    <property type="match status" value="1"/>
</dbReference>
<dbReference type="Pfam" id="PF13041">
    <property type="entry name" value="PPR_2"/>
    <property type="match status" value="2"/>
</dbReference>
<dbReference type="Gene3D" id="1.25.40.10">
    <property type="entry name" value="Tetratricopeptide repeat domain"/>
    <property type="match status" value="3"/>
</dbReference>
<dbReference type="AlphaFoldDB" id="A0AAV6XWP6"/>
<dbReference type="InterPro" id="IPR036874">
    <property type="entry name" value="Carbonic_anhydrase_sf"/>
</dbReference>
<feature type="binding site" evidence="8">
    <location>
        <position position="155"/>
    </location>
    <ligand>
        <name>Zn(2+)</name>
        <dbReference type="ChEBI" id="CHEBI:29105"/>
    </ligand>
</feature>
<dbReference type="GO" id="GO:0009451">
    <property type="term" value="P:RNA modification"/>
    <property type="evidence" value="ECO:0007669"/>
    <property type="project" value="InterPro"/>
</dbReference>
<evidence type="ECO:0000313" key="11">
    <source>
        <dbReference type="Proteomes" id="UP000826271"/>
    </source>
</evidence>
<dbReference type="InterPro" id="IPR011990">
    <property type="entry name" value="TPR-like_helical_dom_sf"/>
</dbReference>
<feature type="repeat" description="PPR" evidence="9">
    <location>
        <begin position="528"/>
        <end position="562"/>
    </location>
</feature>
<dbReference type="InterPro" id="IPR002885">
    <property type="entry name" value="PPR_rpt"/>
</dbReference>
<evidence type="ECO:0000256" key="1">
    <source>
        <dbReference type="ARBA" id="ARBA00002904"/>
    </source>
</evidence>
<feature type="binding site" evidence="8">
    <location>
        <position position="216"/>
    </location>
    <ligand>
        <name>Zn(2+)</name>
        <dbReference type="ChEBI" id="CHEBI:29105"/>
    </ligand>
</feature>
<dbReference type="Pfam" id="PF00484">
    <property type="entry name" value="Pro_CA"/>
    <property type="match status" value="1"/>
</dbReference>
<dbReference type="InterPro" id="IPR015892">
    <property type="entry name" value="Carbonic_anhydrase_CS"/>
</dbReference>
<feature type="binding site" evidence="8">
    <location>
        <position position="213"/>
    </location>
    <ligand>
        <name>Zn(2+)</name>
        <dbReference type="ChEBI" id="CHEBI:29105"/>
    </ligand>
</feature>
<evidence type="ECO:0000256" key="3">
    <source>
        <dbReference type="ARBA" id="ARBA00012925"/>
    </source>
</evidence>
<feature type="repeat" description="PPR" evidence="9">
    <location>
        <begin position="631"/>
        <end position="665"/>
    </location>
</feature>
<evidence type="ECO:0000256" key="8">
    <source>
        <dbReference type="PIRSR" id="PIRSR601765-1"/>
    </source>
</evidence>
<evidence type="ECO:0000256" key="5">
    <source>
        <dbReference type="ARBA" id="ARBA00022833"/>
    </source>
</evidence>
<dbReference type="InterPro" id="IPR045066">
    <property type="entry name" value="Beta_CA_cladeB"/>
</dbReference>
<dbReference type="Pfam" id="PF20431">
    <property type="entry name" value="E_motif"/>
    <property type="match status" value="1"/>
</dbReference>
<dbReference type="GO" id="GO:0004089">
    <property type="term" value="F:carbonate dehydratase activity"/>
    <property type="evidence" value="ECO:0007669"/>
    <property type="project" value="UniProtKB-EC"/>
</dbReference>
<dbReference type="EMBL" id="WHWC01000004">
    <property type="protein sequence ID" value="KAG8384829.1"/>
    <property type="molecule type" value="Genomic_DNA"/>
</dbReference>
<dbReference type="PANTHER" id="PTHR47926">
    <property type="entry name" value="PENTATRICOPEPTIDE REPEAT-CONTAINING PROTEIN"/>
    <property type="match status" value="1"/>
</dbReference>
<dbReference type="NCBIfam" id="TIGR00756">
    <property type="entry name" value="PPR"/>
    <property type="match status" value="6"/>
</dbReference>
<dbReference type="Proteomes" id="UP000826271">
    <property type="component" value="Unassembled WGS sequence"/>
</dbReference>
<dbReference type="GO" id="GO:0008270">
    <property type="term" value="F:zinc ion binding"/>
    <property type="evidence" value="ECO:0007669"/>
    <property type="project" value="InterPro"/>
</dbReference>
<comment type="similarity">
    <text evidence="2">Belongs to the beta-class carbonic anhydrase family.</text>
</comment>
<accession>A0AAV6XWP6</accession>
<feature type="repeat" description="PPR" evidence="9">
    <location>
        <begin position="396"/>
        <end position="430"/>
    </location>
</feature>
<dbReference type="InterPro" id="IPR001765">
    <property type="entry name" value="Carbonic_anhydrase"/>
</dbReference>
<dbReference type="SMART" id="SM00947">
    <property type="entry name" value="Pro_CA"/>
    <property type="match status" value="1"/>
</dbReference>
<feature type="repeat" description="PPR" evidence="9">
    <location>
        <begin position="666"/>
        <end position="700"/>
    </location>
</feature>
<evidence type="ECO:0000256" key="9">
    <source>
        <dbReference type="PROSITE-ProRule" id="PRU00708"/>
    </source>
</evidence>
<comment type="cofactor">
    <cofactor evidence="8">
        <name>Zn(2+)</name>
        <dbReference type="ChEBI" id="CHEBI:29105"/>
    </cofactor>
    <text evidence="8">Binds 1 zinc ion per subunit.</text>
</comment>
<dbReference type="FunFam" id="1.25.40.10:FF:000184">
    <property type="entry name" value="Pentatricopeptide repeat-containing protein, chloroplastic"/>
    <property type="match status" value="1"/>
</dbReference>
<evidence type="ECO:0000256" key="4">
    <source>
        <dbReference type="ARBA" id="ARBA00022737"/>
    </source>
</evidence>
<feature type="repeat" description="PPR" evidence="9">
    <location>
        <begin position="497"/>
        <end position="527"/>
    </location>
</feature>
<dbReference type="Pfam" id="PF01535">
    <property type="entry name" value="PPR"/>
    <property type="match status" value="3"/>
</dbReference>
<evidence type="ECO:0000313" key="10">
    <source>
        <dbReference type="EMBL" id="KAG8384829.1"/>
    </source>
</evidence>
<comment type="catalytic activity">
    <reaction evidence="7">
        <text>hydrogencarbonate + H(+) = CO2 + H2O</text>
        <dbReference type="Rhea" id="RHEA:10748"/>
        <dbReference type="ChEBI" id="CHEBI:15377"/>
        <dbReference type="ChEBI" id="CHEBI:15378"/>
        <dbReference type="ChEBI" id="CHEBI:16526"/>
        <dbReference type="ChEBI" id="CHEBI:17544"/>
        <dbReference type="EC" id="4.2.1.1"/>
    </reaction>
</comment>
<keyword evidence="4" id="KW-0677">Repeat</keyword>
<evidence type="ECO:0000256" key="7">
    <source>
        <dbReference type="ARBA" id="ARBA00048348"/>
    </source>
</evidence>
<name>A0AAV6XWP6_9LAMI</name>
<dbReference type="FunFam" id="3.40.1050.10:FF:000002">
    <property type="entry name" value="Carbonic anhydrase"/>
    <property type="match status" value="1"/>
</dbReference>
<feature type="binding site" evidence="8">
    <location>
        <position position="153"/>
    </location>
    <ligand>
        <name>Zn(2+)</name>
        <dbReference type="ChEBI" id="CHEBI:29105"/>
    </ligand>
</feature>
<dbReference type="PROSITE" id="PS00704">
    <property type="entry name" value="PROK_CO2_ANHYDRASE_1"/>
    <property type="match status" value="1"/>
</dbReference>
<keyword evidence="8" id="KW-0479">Metal-binding</keyword>